<evidence type="ECO:0000313" key="3">
    <source>
        <dbReference type="Proteomes" id="UP001430953"/>
    </source>
</evidence>
<organism evidence="2 3">
    <name type="scientific">Cardiocondyla obscurior</name>
    <dbReference type="NCBI Taxonomy" id="286306"/>
    <lineage>
        <taxon>Eukaryota</taxon>
        <taxon>Metazoa</taxon>
        <taxon>Ecdysozoa</taxon>
        <taxon>Arthropoda</taxon>
        <taxon>Hexapoda</taxon>
        <taxon>Insecta</taxon>
        <taxon>Pterygota</taxon>
        <taxon>Neoptera</taxon>
        <taxon>Endopterygota</taxon>
        <taxon>Hymenoptera</taxon>
        <taxon>Apocrita</taxon>
        <taxon>Aculeata</taxon>
        <taxon>Formicoidea</taxon>
        <taxon>Formicidae</taxon>
        <taxon>Myrmicinae</taxon>
        <taxon>Cardiocondyla</taxon>
    </lineage>
</organism>
<reference evidence="2 3" key="1">
    <citation type="submission" date="2023-03" db="EMBL/GenBank/DDBJ databases">
        <title>High recombination rates correlate with genetic variation in Cardiocondyla obscurior ants.</title>
        <authorList>
            <person name="Errbii M."/>
        </authorList>
    </citation>
    <scope>NUCLEOTIDE SEQUENCE [LARGE SCALE GENOMIC DNA]</scope>
    <source>
        <strain evidence="2">Alpha-2009</strain>
        <tissue evidence="2">Whole body</tissue>
    </source>
</reference>
<feature type="compositionally biased region" description="Basic and acidic residues" evidence="1">
    <location>
        <begin position="89"/>
        <end position="103"/>
    </location>
</feature>
<keyword evidence="3" id="KW-1185">Reference proteome</keyword>
<sequence>MDFISSPCSPCGRPRESAVVVARNRCKIAAGFVSPPSSPPSRREECGKCTLGSRYRQSLASRLESVCARVSNERGTAPSRQRKRKRRNRSLERESRAHGPHEH</sequence>
<evidence type="ECO:0000256" key="1">
    <source>
        <dbReference type="SAM" id="MobiDB-lite"/>
    </source>
</evidence>
<comment type="caution">
    <text evidence="2">The sequence shown here is derived from an EMBL/GenBank/DDBJ whole genome shotgun (WGS) entry which is preliminary data.</text>
</comment>
<dbReference type="Proteomes" id="UP001430953">
    <property type="component" value="Unassembled WGS sequence"/>
</dbReference>
<dbReference type="EMBL" id="JADYXP020000012">
    <property type="protein sequence ID" value="KAL0112841.1"/>
    <property type="molecule type" value="Genomic_DNA"/>
</dbReference>
<dbReference type="AlphaFoldDB" id="A0AAW2FDK7"/>
<protein>
    <submittedName>
        <fullName evidence="2">Uncharacterized protein</fullName>
    </submittedName>
</protein>
<name>A0AAW2FDK7_9HYME</name>
<gene>
    <name evidence="2" type="ORF">PUN28_012246</name>
</gene>
<proteinExistence type="predicted"/>
<feature type="region of interest" description="Disordered" evidence="1">
    <location>
        <begin position="69"/>
        <end position="103"/>
    </location>
</feature>
<evidence type="ECO:0000313" key="2">
    <source>
        <dbReference type="EMBL" id="KAL0112841.1"/>
    </source>
</evidence>
<accession>A0AAW2FDK7</accession>